<evidence type="ECO:0000313" key="3">
    <source>
        <dbReference type="EMBL" id="SET81570.1"/>
    </source>
</evidence>
<dbReference type="InterPro" id="IPR036866">
    <property type="entry name" value="RibonucZ/Hydroxyglut_hydro"/>
</dbReference>
<dbReference type="STRING" id="1526.SAMN02910262_02000"/>
<name>A0A1I0HF58_9FIRM</name>
<dbReference type="AlphaFoldDB" id="A0A1I0HF58"/>
<evidence type="ECO:0000259" key="2">
    <source>
        <dbReference type="SMART" id="SM00849"/>
    </source>
</evidence>
<dbReference type="SUPFAM" id="SSF56281">
    <property type="entry name" value="Metallo-hydrolase/oxidoreductase"/>
    <property type="match status" value="1"/>
</dbReference>
<accession>A0A1I0HF58</accession>
<protein>
    <submittedName>
        <fullName evidence="3">Metallo-beta-lactamase superfamily protein</fullName>
    </submittedName>
</protein>
<dbReference type="Pfam" id="PF00753">
    <property type="entry name" value="Lactamase_B"/>
    <property type="match status" value="1"/>
</dbReference>
<proteinExistence type="predicted"/>
<dbReference type="EMBL" id="FOIL01000048">
    <property type="protein sequence ID" value="SET81570.1"/>
    <property type="molecule type" value="Genomic_DNA"/>
</dbReference>
<dbReference type="Proteomes" id="UP000199820">
    <property type="component" value="Unassembled WGS sequence"/>
</dbReference>
<dbReference type="eggNOG" id="COG2333">
    <property type="taxonomic scope" value="Bacteria"/>
</dbReference>
<dbReference type="InterPro" id="IPR001279">
    <property type="entry name" value="Metallo-B-lactamas"/>
</dbReference>
<feature type="chain" id="PRO_5011440669" evidence="1">
    <location>
        <begin position="36"/>
        <end position="339"/>
    </location>
</feature>
<evidence type="ECO:0000256" key="1">
    <source>
        <dbReference type="SAM" id="SignalP"/>
    </source>
</evidence>
<gene>
    <name evidence="3" type="ORF">SAMN04487771_10486</name>
</gene>
<organism evidence="3 4">
    <name type="scientific">[Clostridium] aminophilum</name>
    <dbReference type="NCBI Taxonomy" id="1526"/>
    <lineage>
        <taxon>Bacteria</taxon>
        <taxon>Bacillati</taxon>
        <taxon>Bacillota</taxon>
        <taxon>Clostridia</taxon>
        <taxon>Lachnospirales</taxon>
        <taxon>Lachnospiraceae</taxon>
    </lineage>
</organism>
<keyword evidence="4" id="KW-1185">Reference proteome</keyword>
<dbReference type="Gene3D" id="3.60.15.10">
    <property type="entry name" value="Ribonuclease Z/Hydroxyacylglutathione hydrolase-like"/>
    <property type="match status" value="1"/>
</dbReference>
<feature type="signal peptide" evidence="1">
    <location>
        <begin position="1"/>
        <end position="35"/>
    </location>
</feature>
<dbReference type="SMART" id="SM00849">
    <property type="entry name" value="Lactamase_B"/>
    <property type="match status" value="1"/>
</dbReference>
<dbReference type="RefSeq" id="WP_177171228.1">
    <property type="nucleotide sequence ID" value="NZ_FOIL01000048.1"/>
</dbReference>
<dbReference type="PANTHER" id="PTHR30619:SF1">
    <property type="entry name" value="RECOMBINATION PROTEIN 2"/>
    <property type="match status" value="1"/>
</dbReference>
<keyword evidence="1" id="KW-0732">Signal</keyword>
<reference evidence="3 4" key="1">
    <citation type="submission" date="2016-10" db="EMBL/GenBank/DDBJ databases">
        <authorList>
            <person name="de Groot N.N."/>
        </authorList>
    </citation>
    <scope>NUCLEOTIDE SEQUENCE [LARGE SCALE GENOMIC DNA]</scope>
    <source>
        <strain evidence="3 4">KH1P1</strain>
    </source>
</reference>
<feature type="domain" description="Metallo-beta-lactamase" evidence="2">
    <location>
        <begin position="85"/>
        <end position="270"/>
    </location>
</feature>
<dbReference type="PANTHER" id="PTHR30619">
    <property type="entry name" value="DNA INTERNALIZATION/COMPETENCE PROTEIN COMEC/REC2"/>
    <property type="match status" value="1"/>
</dbReference>
<dbReference type="InterPro" id="IPR052159">
    <property type="entry name" value="Competence_DNA_uptake"/>
</dbReference>
<evidence type="ECO:0000313" key="4">
    <source>
        <dbReference type="Proteomes" id="UP000199820"/>
    </source>
</evidence>
<sequence length="339" mass="36929">MSFTYRIRNTRKQCMIFAAAAFLTAAGIGSSVSYAASAPDTSSNAAAMQVNAPESSVRGAAISDTEENYLNGAEIRMIEPVGTAQNMSFVLKTVDGHVIVVDGGREEDADALISEIQSMGGTVSLWLLTHPHDDHVGALTEILNRNPIPVQIDQIAYRFLTNDDYEQGDNMGRMENYTSIATALDRIDQSKKTIVGKGQTITVGDAVVHVLNDPYVCKVSTFNNASIAYRIDMGGKRILFLGDMGREGGNHLLSTCTGAELKADIVQMAHHGNHGVGRNFYEAVRPEVCMWPTPSWLWNNEKDGIAGAGRYETPVVRRWMKELGAKKNIISKDGTQSLK</sequence>